<dbReference type="OrthoDB" id="4159642at2759"/>
<feature type="region of interest" description="Disordered" evidence="1">
    <location>
        <begin position="90"/>
        <end position="123"/>
    </location>
</feature>
<evidence type="ECO:0000313" key="2">
    <source>
        <dbReference type="EMBL" id="KIX93307.1"/>
    </source>
</evidence>
<dbReference type="EMBL" id="KN848095">
    <property type="protein sequence ID" value="KIX93307.1"/>
    <property type="molecule type" value="Genomic_DNA"/>
</dbReference>
<evidence type="ECO:0000313" key="3">
    <source>
        <dbReference type="Proteomes" id="UP000053411"/>
    </source>
</evidence>
<dbReference type="RefSeq" id="XP_016627430.1">
    <property type="nucleotide sequence ID" value="XM_016781441.1"/>
</dbReference>
<proteinExistence type="predicted"/>
<sequence length="182" mass="20525">MCTTKRYLFLCCHPATHRFRNTLCDSPSVRGCQVRDFNIILGHPCKKCSDHGLASMHMDLGAEQESGADDVWYIPTRCFVDAGFRTLDPFKKAETSEPSTPTSQSTRHSVDEDPLTPPLTPTKIKASDPNFCRRLLRRLTLKKLSPCCTLETQYGGYEATRIEGLDNRVDGVIRDSFCESQF</sequence>
<dbReference type="AlphaFoldDB" id="A0A0D2JJD4"/>
<name>A0A0D2JJD4_9EURO</name>
<protein>
    <submittedName>
        <fullName evidence="2">Uncharacterized protein</fullName>
    </submittedName>
</protein>
<organism evidence="2 3">
    <name type="scientific">Fonsecaea multimorphosa CBS 102226</name>
    <dbReference type="NCBI Taxonomy" id="1442371"/>
    <lineage>
        <taxon>Eukaryota</taxon>
        <taxon>Fungi</taxon>
        <taxon>Dikarya</taxon>
        <taxon>Ascomycota</taxon>
        <taxon>Pezizomycotina</taxon>
        <taxon>Eurotiomycetes</taxon>
        <taxon>Chaetothyriomycetidae</taxon>
        <taxon>Chaetothyriales</taxon>
        <taxon>Herpotrichiellaceae</taxon>
        <taxon>Fonsecaea</taxon>
    </lineage>
</organism>
<dbReference type="VEuPathDB" id="FungiDB:Z520_10950"/>
<feature type="compositionally biased region" description="Low complexity" evidence="1">
    <location>
        <begin position="96"/>
        <end position="106"/>
    </location>
</feature>
<evidence type="ECO:0000256" key="1">
    <source>
        <dbReference type="SAM" id="MobiDB-lite"/>
    </source>
</evidence>
<accession>A0A0D2JJD4</accession>
<keyword evidence="3" id="KW-1185">Reference proteome</keyword>
<gene>
    <name evidence="2" type="ORF">Z520_10950</name>
</gene>
<reference evidence="2 3" key="1">
    <citation type="submission" date="2015-01" db="EMBL/GenBank/DDBJ databases">
        <title>The Genome Sequence of Fonsecaea multimorphosa CBS 102226.</title>
        <authorList>
            <consortium name="The Broad Institute Genomics Platform"/>
            <person name="Cuomo C."/>
            <person name="de Hoog S."/>
            <person name="Gorbushina A."/>
            <person name="Stielow B."/>
            <person name="Teixiera M."/>
            <person name="Abouelleil A."/>
            <person name="Chapman S.B."/>
            <person name="Priest M."/>
            <person name="Young S.K."/>
            <person name="Wortman J."/>
            <person name="Nusbaum C."/>
            <person name="Birren B."/>
        </authorList>
    </citation>
    <scope>NUCLEOTIDE SEQUENCE [LARGE SCALE GENOMIC DNA]</scope>
    <source>
        <strain evidence="2 3">CBS 102226</strain>
    </source>
</reference>
<dbReference type="Proteomes" id="UP000053411">
    <property type="component" value="Unassembled WGS sequence"/>
</dbReference>
<dbReference type="GeneID" id="27716696"/>